<evidence type="ECO:0008006" key="3">
    <source>
        <dbReference type="Google" id="ProtNLM"/>
    </source>
</evidence>
<name>A0ABY2HJ14_9HYPO</name>
<comment type="caution">
    <text evidence="1">The sequence shown here is derived from an EMBL/GenBank/DDBJ whole genome shotgun (WGS) entry which is preliminary data.</text>
</comment>
<dbReference type="GeneID" id="300572191"/>
<proteinExistence type="predicted"/>
<accession>A0ABY2HJ14</accession>
<dbReference type="EMBL" id="PPTA01000001">
    <property type="protein sequence ID" value="TFB07616.1"/>
    <property type="molecule type" value="Genomic_DNA"/>
</dbReference>
<protein>
    <recommendedName>
        <fullName evidence="3">Secreted protein</fullName>
    </recommendedName>
</protein>
<evidence type="ECO:0000313" key="1">
    <source>
        <dbReference type="EMBL" id="TFB07616.1"/>
    </source>
</evidence>
<organism evidence="1 2">
    <name type="scientific">Trichoderma ghanense</name>
    <dbReference type="NCBI Taxonomy" id="65468"/>
    <lineage>
        <taxon>Eukaryota</taxon>
        <taxon>Fungi</taxon>
        <taxon>Dikarya</taxon>
        <taxon>Ascomycota</taxon>
        <taxon>Pezizomycotina</taxon>
        <taxon>Sordariomycetes</taxon>
        <taxon>Hypocreomycetidae</taxon>
        <taxon>Hypocreales</taxon>
        <taxon>Hypocreaceae</taxon>
        <taxon>Trichoderma</taxon>
    </lineage>
</organism>
<dbReference type="Proteomes" id="UP001642720">
    <property type="component" value="Unassembled WGS sequence"/>
</dbReference>
<gene>
    <name evidence="1" type="ORF">CCMA1212_000264</name>
</gene>
<reference evidence="1 2" key="1">
    <citation type="submission" date="2018-01" db="EMBL/GenBank/DDBJ databases">
        <title>Genome characterization of the sugarcane-associated fungus Trichoderma ghanense CCMA-1212 and their application in lignocelulose bioconversion.</title>
        <authorList>
            <person name="Steindorff A.S."/>
            <person name="Mendes T.D."/>
            <person name="Vilela E.S.D."/>
            <person name="Rodrigues D.S."/>
            <person name="Formighieri E.F."/>
            <person name="Melo I.S."/>
            <person name="Favaro L.C.L."/>
        </authorList>
    </citation>
    <scope>NUCLEOTIDE SEQUENCE [LARGE SCALE GENOMIC DNA]</scope>
    <source>
        <strain evidence="1 2">CCMA-1212</strain>
    </source>
</reference>
<dbReference type="RefSeq" id="XP_073563817.1">
    <property type="nucleotide sequence ID" value="XM_073697741.1"/>
</dbReference>
<evidence type="ECO:0000313" key="2">
    <source>
        <dbReference type="Proteomes" id="UP001642720"/>
    </source>
</evidence>
<sequence>MTLALGRIVSMLIGSQTAVWQLANQRCDISKHVATALKMDLFHQTICNRLFFLIRWLTICTRGYGI</sequence>
<keyword evidence="2" id="KW-1185">Reference proteome</keyword>